<comment type="caution">
    <text evidence="1">The sequence shown here is derived from an EMBL/GenBank/DDBJ whole genome shotgun (WGS) entry which is preliminary data.</text>
</comment>
<evidence type="ECO:0000313" key="2">
    <source>
        <dbReference type="Proteomes" id="UP000314294"/>
    </source>
</evidence>
<protein>
    <submittedName>
        <fullName evidence="1">Uncharacterized protein</fullName>
    </submittedName>
</protein>
<gene>
    <name evidence="1" type="ORF">EYF80_003597</name>
</gene>
<reference evidence="1 2" key="1">
    <citation type="submission" date="2019-03" db="EMBL/GenBank/DDBJ databases">
        <title>First draft genome of Liparis tanakae, snailfish: a comprehensive survey of snailfish specific genes.</title>
        <authorList>
            <person name="Kim W."/>
            <person name="Song I."/>
            <person name="Jeong J.-H."/>
            <person name="Kim D."/>
            <person name="Kim S."/>
            <person name="Ryu S."/>
            <person name="Song J.Y."/>
            <person name="Lee S.K."/>
        </authorList>
    </citation>
    <scope>NUCLEOTIDE SEQUENCE [LARGE SCALE GENOMIC DNA]</scope>
    <source>
        <tissue evidence="1">Muscle</tissue>
    </source>
</reference>
<dbReference type="Proteomes" id="UP000314294">
    <property type="component" value="Unassembled WGS sequence"/>
</dbReference>
<organism evidence="1 2">
    <name type="scientific">Liparis tanakae</name>
    <name type="common">Tanaka's snailfish</name>
    <dbReference type="NCBI Taxonomy" id="230148"/>
    <lineage>
        <taxon>Eukaryota</taxon>
        <taxon>Metazoa</taxon>
        <taxon>Chordata</taxon>
        <taxon>Craniata</taxon>
        <taxon>Vertebrata</taxon>
        <taxon>Euteleostomi</taxon>
        <taxon>Actinopterygii</taxon>
        <taxon>Neopterygii</taxon>
        <taxon>Teleostei</taxon>
        <taxon>Neoteleostei</taxon>
        <taxon>Acanthomorphata</taxon>
        <taxon>Eupercaria</taxon>
        <taxon>Perciformes</taxon>
        <taxon>Cottioidei</taxon>
        <taxon>Cottales</taxon>
        <taxon>Liparidae</taxon>
        <taxon>Liparis</taxon>
    </lineage>
</organism>
<dbReference type="AlphaFoldDB" id="A0A4Z2J7X0"/>
<keyword evidence="2" id="KW-1185">Reference proteome</keyword>
<dbReference type="EMBL" id="SRLO01000017">
    <property type="protein sequence ID" value="TNN86180.1"/>
    <property type="molecule type" value="Genomic_DNA"/>
</dbReference>
<accession>A0A4Z2J7X0</accession>
<sequence length="68" mass="7657">MHSLPLPSFCCTAEALRGRAERRATIRRAKSLHKEYGLDENSTPVAPEVFSFQQSRSANLFKTSSFLL</sequence>
<name>A0A4Z2J7X0_9TELE</name>
<proteinExistence type="predicted"/>
<evidence type="ECO:0000313" key="1">
    <source>
        <dbReference type="EMBL" id="TNN86180.1"/>
    </source>
</evidence>